<reference evidence="1 2" key="1">
    <citation type="submission" date="2022-06" db="EMBL/GenBank/DDBJ databases">
        <title>Genomic Encyclopedia of Type Strains, Phase I: the one thousand microbial genomes (KMG-I) project.</title>
        <authorList>
            <person name="Kyrpides N."/>
        </authorList>
    </citation>
    <scope>NUCLEOTIDE SEQUENCE [LARGE SCALE GENOMIC DNA]</scope>
    <source>
        <strain evidence="1 2">DSM 43889</strain>
    </source>
</reference>
<name>A0ABT1JPJ0_ACTCY</name>
<evidence type="ECO:0000313" key="1">
    <source>
        <dbReference type="EMBL" id="MCP2334277.1"/>
    </source>
</evidence>
<proteinExistence type="predicted"/>
<gene>
    <name evidence="1" type="ORF">G443_004547</name>
</gene>
<organism evidence="1 2">
    <name type="scientific">Actinoalloteichus caeruleus DSM 43889</name>
    <dbReference type="NCBI Taxonomy" id="1120930"/>
    <lineage>
        <taxon>Bacteria</taxon>
        <taxon>Bacillati</taxon>
        <taxon>Actinomycetota</taxon>
        <taxon>Actinomycetes</taxon>
        <taxon>Pseudonocardiales</taxon>
        <taxon>Pseudonocardiaceae</taxon>
        <taxon>Actinoalloteichus</taxon>
        <taxon>Actinoalloteichus cyanogriseus</taxon>
    </lineage>
</organism>
<dbReference type="Proteomes" id="UP000791080">
    <property type="component" value="Unassembled WGS sequence"/>
</dbReference>
<evidence type="ECO:0000313" key="2">
    <source>
        <dbReference type="Proteomes" id="UP000791080"/>
    </source>
</evidence>
<comment type="caution">
    <text evidence="1">The sequence shown here is derived from an EMBL/GenBank/DDBJ whole genome shotgun (WGS) entry which is preliminary data.</text>
</comment>
<protein>
    <submittedName>
        <fullName evidence="1">Uncharacterized protein</fullName>
    </submittedName>
</protein>
<accession>A0ABT1JPJ0</accession>
<dbReference type="RefSeq" id="WP_026419857.1">
    <property type="nucleotide sequence ID" value="NZ_AUBJ02000001.1"/>
</dbReference>
<keyword evidence="2" id="KW-1185">Reference proteome</keyword>
<dbReference type="EMBL" id="AUBJ02000001">
    <property type="protein sequence ID" value="MCP2334277.1"/>
    <property type="molecule type" value="Genomic_DNA"/>
</dbReference>
<sequence length="184" mass="20077">MTGWWKRFTEQLAGREPVPDGFEGTLEGDERVLASASTGLGGVVLATQLGLWLPDVEVGHRRVGWHLVSKATWRDGVLTVVESVAEEPAEDVQVLTDQAPRRYALEQPGRLPEIVHKRVTGSIQSRHHRELPGGGAWFVQRRIPGRTGVLLQVRPEPGTDGGAVTEVATAVAAQIRRARDASQE</sequence>